<evidence type="ECO:0000313" key="8">
    <source>
        <dbReference type="EMBL" id="KAH7234364.1"/>
    </source>
</evidence>
<feature type="domain" description="Zn(2)-C6 fungal-type" evidence="7">
    <location>
        <begin position="31"/>
        <end position="61"/>
    </location>
</feature>
<dbReference type="GO" id="GO:0005634">
    <property type="term" value="C:nucleus"/>
    <property type="evidence" value="ECO:0007669"/>
    <property type="project" value="UniProtKB-SubCell"/>
</dbReference>
<dbReference type="GO" id="GO:0000981">
    <property type="term" value="F:DNA-binding transcription factor activity, RNA polymerase II-specific"/>
    <property type="evidence" value="ECO:0007669"/>
    <property type="project" value="InterPro"/>
</dbReference>
<evidence type="ECO:0000313" key="9">
    <source>
        <dbReference type="Proteomes" id="UP000736672"/>
    </source>
</evidence>
<dbReference type="Pfam" id="PF04082">
    <property type="entry name" value="Fungal_trans"/>
    <property type="match status" value="1"/>
</dbReference>
<dbReference type="SMART" id="SM00906">
    <property type="entry name" value="Fungal_trans"/>
    <property type="match status" value="1"/>
</dbReference>
<dbReference type="CDD" id="cd12148">
    <property type="entry name" value="fungal_TF_MHR"/>
    <property type="match status" value="1"/>
</dbReference>
<evidence type="ECO:0000256" key="5">
    <source>
        <dbReference type="ARBA" id="ARBA00023242"/>
    </source>
</evidence>
<dbReference type="PROSITE" id="PS50048">
    <property type="entry name" value="ZN2_CY6_FUNGAL_2"/>
    <property type="match status" value="1"/>
</dbReference>
<dbReference type="PANTHER" id="PTHR47338:SF20">
    <property type="entry name" value="ZN(II)2CYS6 TRANSCRIPTION FACTOR (EUROFUNG)"/>
    <property type="match status" value="1"/>
</dbReference>
<feature type="compositionally biased region" description="Polar residues" evidence="6">
    <location>
        <begin position="93"/>
        <end position="111"/>
    </location>
</feature>
<dbReference type="AlphaFoldDB" id="A0A9P9G7B5"/>
<comment type="subcellular location">
    <subcellularLocation>
        <location evidence="1">Nucleus</location>
    </subcellularLocation>
</comment>
<dbReference type="OrthoDB" id="3862662at2759"/>
<evidence type="ECO:0000256" key="3">
    <source>
        <dbReference type="ARBA" id="ARBA00023015"/>
    </source>
</evidence>
<dbReference type="Gene3D" id="4.10.240.10">
    <property type="entry name" value="Zn(2)-C6 fungal-type DNA-binding domain"/>
    <property type="match status" value="1"/>
</dbReference>
<comment type="caution">
    <text evidence="8">The sequence shown here is derived from an EMBL/GenBank/DDBJ whole genome shotgun (WGS) entry which is preliminary data.</text>
</comment>
<dbReference type="SUPFAM" id="SSF57701">
    <property type="entry name" value="Zn2/Cys6 DNA-binding domain"/>
    <property type="match status" value="1"/>
</dbReference>
<accession>A0A9P9G7B5</accession>
<organism evidence="8 9">
    <name type="scientific">Fusarium solani</name>
    <name type="common">Filamentous fungus</name>
    <dbReference type="NCBI Taxonomy" id="169388"/>
    <lineage>
        <taxon>Eukaryota</taxon>
        <taxon>Fungi</taxon>
        <taxon>Dikarya</taxon>
        <taxon>Ascomycota</taxon>
        <taxon>Pezizomycotina</taxon>
        <taxon>Sordariomycetes</taxon>
        <taxon>Hypocreomycetidae</taxon>
        <taxon>Hypocreales</taxon>
        <taxon>Nectriaceae</taxon>
        <taxon>Fusarium</taxon>
        <taxon>Fusarium solani species complex</taxon>
    </lineage>
</organism>
<dbReference type="GO" id="GO:0003677">
    <property type="term" value="F:DNA binding"/>
    <property type="evidence" value="ECO:0007669"/>
    <property type="project" value="InterPro"/>
</dbReference>
<evidence type="ECO:0000256" key="6">
    <source>
        <dbReference type="SAM" id="MobiDB-lite"/>
    </source>
</evidence>
<keyword evidence="9" id="KW-1185">Reference proteome</keyword>
<name>A0A9P9G7B5_FUSSL</name>
<keyword evidence="5" id="KW-0539">Nucleus</keyword>
<dbReference type="Pfam" id="PF00172">
    <property type="entry name" value="Zn_clus"/>
    <property type="match status" value="1"/>
</dbReference>
<proteinExistence type="predicted"/>
<dbReference type="PROSITE" id="PS00463">
    <property type="entry name" value="ZN2_CY6_FUNGAL_1"/>
    <property type="match status" value="1"/>
</dbReference>
<evidence type="ECO:0000256" key="4">
    <source>
        <dbReference type="ARBA" id="ARBA00023163"/>
    </source>
</evidence>
<keyword evidence="3" id="KW-0805">Transcription regulation</keyword>
<dbReference type="SMART" id="SM00066">
    <property type="entry name" value="GAL4"/>
    <property type="match status" value="1"/>
</dbReference>
<dbReference type="CDD" id="cd00067">
    <property type="entry name" value="GAL4"/>
    <property type="match status" value="1"/>
</dbReference>
<dbReference type="InterPro" id="IPR001138">
    <property type="entry name" value="Zn2Cys6_DnaBD"/>
</dbReference>
<dbReference type="EMBL" id="JAGTJS010000026">
    <property type="protein sequence ID" value="KAH7234364.1"/>
    <property type="molecule type" value="Genomic_DNA"/>
</dbReference>
<evidence type="ECO:0000256" key="2">
    <source>
        <dbReference type="ARBA" id="ARBA00022723"/>
    </source>
</evidence>
<gene>
    <name evidence="8" type="ORF">B0J15DRAFT_504670</name>
</gene>
<evidence type="ECO:0000256" key="1">
    <source>
        <dbReference type="ARBA" id="ARBA00004123"/>
    </source>
</evidence>
<reference evidence="8" key="1">
    <citation type="journal article" date="2021" name="Nat. Commun.">
        <title>Genetic determinants of endophytism in the Arabidopsis root mycobiome.</title>
        <authorList>
            <person name="Mesny F."/>
            <person name="Miyauchi S."/>
            <person name="Thiergart T."/>
            <person name="Pickel B."/>
            <person name="Atanasova L."/>
            <person name="Karlsson M."/>
            <person name="Huettel B."/>
            <person name="Barry K.W."/>
            <person name="Haridas S."/>
            <person name="Chen C."/>
            <person name="Bauer D."/>
            <person name="Andreopoulos W."/>
            <person name="Pangilinan J."/>
            <person name="LaButti K."/>
            <person name="Riley R."/>
            <person name="Lipzen A."/>
            <person name="Clum A."/>
            <person name="Drula E."/>
            <person name="Henrissat B."/>
            <person name="Kohler A."/>
            <person name="Grigoriev I.V."/>
            <person name="Martin F.M."/>
            <person name="Hacquard S."/>
        </authorList>
    </citation>
    <scope>NUCLEOTIDE SEQUENCE</scope>
    <source>
        <strain evidence="8">FSSC 5 MPI-SDFR-AT-0091</strain>
    </source>
</reference>
<dbReference type="InterPro" id="IPR036864">
    <property type="entry name" value="Zn2-C6_fun-type_DNA-bd_sf"/>
</dbReference>
<dbReference type="Proteomes" id="UP000736672">
    <property type="component" value="Unassembled WGS sequence"/>
</dbReference>
<dbReference type="InterPro" id="IPR007219">
    <property type="entry name" value="XnlR_reg_dom"/>
</dbReference>
<dbReference type="InterPro" id="IPR050815">
    <property type="entry name" value="TF_fung"/>
</dbReference>
<evidence type="ECO:0000259" key="7">
    <source>
        <dbReference type="PROSITE" id="PS50048"/>
    </source>
</evidence>
<dbReference type="PANTHER" id="PTHR47338">
    <property type="entry name" value="ZN(II)2CYS6 TRANSCRIPTION FACTOR (EUROFUNG)-RELATED"/>
    <property type="match status" value="1"/>
</dbReference>
<protein>
    <submittedName>
        <fullName evidence="8">Fungal-specific transcription factor</fullName>
    </submittedName>
</protein>
<feature type="compositionally biased region" description="Low complexity" evidence="6">
    <location>
        <begin position="117"/>
        <end position="134"/>
    </location>
</feature>
<dbReference type="GO" id="GO:0006351">
    <property type="term" value="P:DNA-templated transcription"/>
    <property type="evidence" value="ECO:0007669"/>
    <property type="project" value="InterPro"/>
</dbReference>
<dbReference type="GO" id="GO:0008270">
    <property type="term" value="F:zinc ion binding"/>
    <property type="evidence" value="ECO:0007669"/>
    <property type="project" value="InterPro"/>
</dbReference>
<sequence>MLPGFPPPFKAFFSSQMSAQDMSHQPRAPLACTACRKGKRKCDKTLPKCGLCSRTGRRCDYDVDAQPSPPSASDFAALVARLSELEDRLSRTVTCGNTTADSVPTGSISGSRNHDTASSSSIASPSAPAAPAAPTDANSTEPANGFPSALFLDIDLFKNAGMRLPAPLIQIPLDVLGILTQENNVVEIASMYFKTVHAWMPIVSKKRIELGIPLRNSGPDLAMLFLAMRLVTSPPGDCPSAMPLYSLSQKFLALFESSGGVSIFCLQAMILVALYEYSQAIYPAAWMTVGACARYADLLGITSDREDWDLMDKCTTWTEAEERRRVWWGIYTLDRVIALGSRGRFSAPEPVETASLPVDDTAWDEGDPLRAISRPLTTPLAVPQPQFARVCQSAVLISRCLTISRQNAAPTQASTMAHVYALADELCGFITTLEAELPMAEVTASNLHHLAPRCLAWSALFILIDPYCCPQKIRQGPGYTPSAEAKTTDELGFQIRAVNIVKIVNDRVHSVAMKVMDIISELRRGSVEELGTLSPFSLDILYCVMVTFHWICREGGDNLVRARLADMERCLNWIGERWKLSREYLSLEEYHNTTSLLASGMGMY</sequence>
<keyword evidence="2" id="KW-0479">Metal-binding</keyword>
<keyword evidence="4" id="KW-0804">Transcription</keyword>
<feature type="region of interest" description="Disordered" evidence="6">
    <location>
        <begin position="93"/>
        <end position="141"/>
    </location>
</feature>